<dbReference type="PROSITE" id="PS50928">
    <property type="entry name" value="ABC_TM1"/>
    <property type="match status" value="1"/>
</dbReference>
<evidence type="ECO:0000313" key="9">
    <source>
        <dbReference type="EMBL" id="TBL72414.1"/>
    </source>
</evidence>
<evidence type="ECO:0000256" key="4">
    <source>
        <dbReference type="ARBA" id="ARBA00022692"/>
    </source>
</evidence>
<feature type="transmembrane region" description="Helical" evidence="7">
    <location>
        <begin position="176"/>
        <end position="196"/>
    </location>
</feature>
<keyword evidence="6 7" id="KW-0472">Membrane</keyword>
<proteinExistence type="inferred from homology"/>
<feature type="domain" description="ABC transmembrane type-1" evidence="8">
    <location>
        <begin position="110"/>
        <end position="301"/>
    </location>
</feature>
<name>A0A4Q9DJA4_9BACL</name>
<dbReference type="AlphaFoldDB" id="A0A4Q9DJA4"/>
<feature type="transmembrane region" description="Helical" evidence="7">
    <location>
        <begin position="42"/>
        <end position="67"/>
    </location>
</feature>
<keyword evidence="2 7" id="KW-0813">Transport</keyword>
<dbReference type="GO" id="GO:0055085">
    <property type="term" value="P:transmembrane transport"/>
    <property type="evidence" value="ECO:0007669"/>
    <property type="project" value="InterPro"/>
</dbReference>
<evidence type="ECO:0000259" key="8">
    <source>
        <dbReference type="PROSITE" id="PS50928"/>
    </source>
</evidence>
<dbReference type="EMBL" id="SIRE01000024">
    <property type="protein sequence ID" value="TBL72414.1"/>
    <property type="molecule type" value="Genomic_DNA"/>
</dbReference>
<feature type="transmembrane region" description="Helical" evidence="7">
    <location>
        <begin position="144"/>
        <end position="164"/>
    </location>
</feature>
<evidence type="ECO:0000256" key="1">
    <source>
        <dbReference type="ARBA" id="ARBA00004651"/>
    </source>
</evidence>
<dbReference type="PANTHER" id="PTHR43744">
    <property type="entry name" value="ABC TRANSPORTER PERMEASE PROTEIN MG189-RELATED-RELATED"/>
    <property type="match status" value="1"/>
</dbReference>
<comment type="caution">
    <text evidence="9">The sequence shown here is derived from an EMBL/GenBank/DDBJ whole genome shotgun (WGS) entry which is preliminary data.</text>
</comment>
<keyword evidence="3" id="KW-1003">Cell membrane</keyword>
<evidence type="ECO:0000256" key="7">
    <source>
        <dbReference type="RuleBase" id="RU363032"/>
    </source>
</evidence>
<dbReference type="InterPro" id="IPR035906">
    <property type="entry name" value="MetI-like_sf"/>
</dbReference>
<dbReference type="Gene3D" id="1.10.3720.10">
    <property type="entry name" value="MetI-like"/>
    <property type="match status" value="1"/>
</dbReference>
<keyword evidence="4 7" id="KW-0812">Transmembrane</keyword>
<evidence type="ECO:0000313" key="10">
    <source>
        <dbReference type="Proteomes" id="UP000293142"/>
    </source>
</evidence>
<dbReference type="CDD" id="cd06261">
    <property type="entry name" value="TM_PBP2"/>
    <property type="match status" value="1"/>
</dbReference>
<evidence type="ECO:0000256" key="3">
    <source>
        <dbReference type="ARBA" id="ARBA00022475"/>
    </source>
</evidence>
<sequence length="327" mass="36247">MSFVCRTRLACGLISNTAGGKRRICATFYEERGAPRLQKRTIAGLAFDIGNFVLLTLLALLTLFPFLHILAGSLASPAEVLQSKFIMFPKQFSFDAYRFIFSENTLLRSMLITVYITVVGTLINMVMTMSMAYPLARNVKGKRIIMLLVVFTLLFGGGIIPNFLVVKSLGLLNTYWSLWLPGAIHAFYMIILINFFRQLPADYEESAKIDGANEPTLLWKIVIPLSLPAIATFSLFYAVAHWNTFFSALLYINDSHKWPIQILLRQIVIMSSGGIGDASFASESAYAVPPQTVKMAVIAVATLPIIAVYPFLQKHFAQGVLLGSIKG</sequence>
<accession>A0A4Q9DJA4</accession>
<protein>
    <submittedName>
        <fullName evidence="9">Carbohydrate ABC transporter permease</fullName>
    </submittedName>
</protein>
<dbReference type="GO" id="GO:0005886">
    <property type="term" value="C:plasma membrane"/>
    <property type="evidence" value="ECO:0007669"/>
    <property type="project" value="UniProtKB-SubCell"/>
</dbReference>
<comment type="subcellular location">
    <subcellularLocation>
        <location evidence="1 7">Cell membrane</location>
        <topology evidence="1 7">Multi-pass membrane protein</topology>
    </subcellularLocation>
</comment>
<reference evidence="9 10" key="1">
    <citation type="submission" date="2019-02" db="EMBL/GenBank/DDBJ databases">
        <title>Paenibacillus sp. nov., isolated from surface-sterilized tissue of Thalictrum simplex L.</title>
        <authorList>
            <person name="Tuo L."/>
        </authorList>
    </citation>
    <scope>NUCLEOTIDE SEQUENCE [LARGE SCALE GENOMIC DNA]</scope>
    <source>
        <strain evidence="9 10">N2SHLJ1</strain>
    </source>
</reference>
<dbReference type="Proteomes" id="UP000293142">
    <property type="component" value="Unassembled WGS sequence"/>
</dbReference>
<dbReference type="PANTHER" id="PTHR43744:SF9">
    <property type="entry name" value="POLYGALACTURONAN_RHAMNOGALACTURONAN TRANSPORT SYSTEM PERMEASE PROTEIN YTCP"/>
    <property type="match status" value="1"/>
</dbReference>
<evidence type="ECO:0000256" key="2">
    <source>
        <dbReference type="ARBA" id="ARBA00022448"/>
    </source>
</evidence>
<evidence type="ECO:0000256" key="6">
    <source>
        <dbReference type="ARBA" id="ARBA00023136"/>
    </source>
</evidence>
<comment type="similarity">
    <text evidence="7">Belongs to the binding-protein-dependent transport system permease family.</text>
</comment>
<dbReference type="Pfam" id="PF00528">
    <property type="entry name" value="BPD_transp_1"/>
    <property type="match status" value="1"/>
</dbReference>
<keyword evidence="5 7" id="KW-1133">Transmembrane helix</keyword>
<keyword evidence="10" id="KW-1185">Reference proteome</keyword>
<dbReference type="OrthoDB" id="2545658at2"/>
<evidence type="ECO:0000256" key="5">
    <source>
        <dbReference type="ARBA" id="ARBA00022989"/>
    </source>
</evidence>
<gene>
    <name evidence="9" type="ORF">EYB31_28955</name>
</gene>
<organism evidence="9 10">
    <name type="scientific">Paenibacillus thalictri</name>
    <dbReference type="NCBI Taxonomy" id="2527873"/>
    <lineage>
        <taxon>Bacteria</taxon>
        <taxon>Bacillati</taxon>
        <taxon>Bacillota</taxon>
        <taxon>Bacilli</taxon>
        <taxon>Bacillales</taxon>
        <taxon>Paenibacillaceae</taxon>
        <taxon>Paenibacillus</taxon>
    </lineage>
</organism>
<dbReference type="InterPro" id="IPR000515">
    <property type="entry name" value="MetI-like"/>
</dbReference>
<feature type="transmembrane region" description="Helical" evidence="7">
    <location>
        <begin position="112"/>
        <end position="132"/>
    </location>
</feature>
<feature type="transmembrane region" description="Helical" evidence="7">
    <location>
        <begin position="293"/>
        <end position="312"/>
    </location>
</feature>
<feature type="transmembrane region" description="Helical" evidence="7">
    <location>
        <begin position="217"/>
        <end position="240"/>
    </location>
</feature>
<dbReference type="SUPFAM" id="SSF161098">
    <property type="entry name" value="MetI-like"/>
    <property type="match status" value="1"/>
</dbReference>